<comment type="caution">
    <text evidence="3">The sequence shown here is derived from an EMBL/GenBank/DDBJ whole genome shotgun (WGS) entry which is preliminary data.</text>
</comment>
<dbReference type="PANTHER" id="PTHR11941">
    <property type="entry name" value="ENOYL-COA HYDRATASE-RELATED"/>
    <property type="match status" value="1"/>
</dbReference>
<evidence type="ECO:0000256" key="2">
    <source>
        <dbReference type="ARBA" id="ARBA00023239"/>
    </source>
</evidence>
<keyword evidence="4" id="KW-1185">Reference proteome</keyword>
<dbReference type="Proteomes" id="UP000071859">
    <property type="component" value="Unassembled WGS sequence"/>
</dbReference>
<dbReference type="AlphaFoldDB" id="A0A158EEU5"/>
<dbReference type="RefSeq" id="WP_062611542.1">
    <property type="nucleotide sequence ID" value="NZ_FCOX02000078.1"/>
</dbReference>
<evidence type="ECO:0000256" key="1">
    <source>
        <dbReference type="ARBA" id="ARBA00005254"/>
    </source>
</evidence>
<dbReference type="GO" id="GO:0016836">
    <property type="term" value="F:hydro-lyase activity"/>
    <property type="evidence" value="ECO:0007669"/>
    <property type="project" value="UniProtKB-ARBA"/>
</dbReference>
<keyword evidence="2" id="KW-0456">Lyase</keyword>
<organism evidence="3 4">
    <name type="scientific">Caballeronia calidae</name>
    <dbReference type="NCBI Taxonomy" id="1777139"/>
    <lineage>
        <taxon>Bacteria</taxon>
        <taxon>Pseudomonadati</taxon>
        <taxon>Pseudomonadota</taxon>
        <taxon>Betaproteobacteria</taxon>
        <taxon>Burkholderiales</taxon>
        <taxon>Burkholderiaceae</taxon>
        <taxon>Caballeronia</taxon>
    </lineage>
</organism>
<gene>
    <name evidence="3" type="ORF">AWB78_07408</name>
</gene>
<dbReference type="InterPro" id="IPR014748">
    <property type="entry name" value="Enoyl-CoA_hydra_C"/>
</dbReference>
<proteinExistence type="inferred from homology"/>
<dbReference type="OrthoDB" id="9807606at2"/>
<protein>
    <submittedName>
        <fullName evidence="3">Short chain enoyl-CoA hydratase</fullName>
    </submittedName>
</protein>
<dbReference type="FunFam" id="3.90.226.10:FF:000009">
    <property type="entry name" value="Carnitinyl-CoA dehydratase"/>
    <property type="match status" value="1"/>
</dbReference>
<reference evidence="3" key="1">
    <citation type="submission" date="2016-01" db="EMBL/GenBank/DDBJ databases">
        <authorList>
            <person name="Peeters C."/>
        </authorList>
    </citation>
    <scope>NUCLEOTIDE SEQUENCE</scope>
    <source>
        <strain evidence="3">LMG 29321</strain>
    </source>
</reference>
<dbReference type="SUPFAM" id="SSF52096">
    <property type="entry name" value="ClpP/crotonase"/>
    <property type="match status" value="1"/>
</dbReference>
<dbReference type="InterPro" id="IPR029045">
    <property type="entry name" value="ClpP/crotonase-like_dom_sf"/>
</dbReference>
<dbReference type="CDD" id="cd06558">
    <property type="entry name" value="crotonase-like"/>
    <property type="match status" value="1"/>
</dbReference>
<dbReference type="EMBL" id="FCOX02000078">
    <property type="protein sequence ID" value="SAL05293.1"/>
    <property type="molecule type" value="Genomic_DNA"/>
</dbReference>
<dbReference type="PANTHER" id="PTHR11941:SF54">
    <property type="entry name" value="ENOYL-COA HYDRATASE, MITOCHONDRIAL"/>
    <property type="match status" value="1"/>
</dbReference>
<accession>A0A158EEU5</accession>
<dbReference type="InterPro" id="IPR001753">
    <property type="entry name" value="Enoyl-CoA_hydra/iso"/>
</dbReference>
<evidence type="ECO:0000313" key="3">
    <source>
        <dbReference type="EMBL" id="SAL05293.1"/>
    </source>
</evidence>
<comment type="similarity">
    <text evidence="1">Belongs to the enoyl-CoA hydratase/isomerase family.</text>
</comment>
<sequence length="256" mass="26947">MTVRLHFAGDVAVLTIDRPTALNALNLDMLRKLSECVDEILGSRARGVVVVGGGDKAFCAGADIGELRGKTPEQHRNDAGFGQRSFGKLAALRVSTVAVIRGPALGGGLELAMSCSYRVAVAGAKLGLPEIRLGLIPGFGGTQRLPRIVGAEKAMEMIVSGRTVFAEEALQIGLVDQVVQDGDPVSIGIAFLDAMSKGYPAAVHLAREAVRCAARLDLDAGLHAEAELFSLATQTVDAREGMNAFIEKRAPQFKGR</sequence>
<dbReference type="FunFam" id="1.10.12.10:FF:000001">
    <property type="entry name" value="Probable enoyl-CoA hydratase, mitochondrial"/>
    <property type="match status" value="1"/>
</dbReference>
<name>A0A158EEU5_9BURK</name>
<evidence type="ECO:0000313" key="4">
    <source>
        <dbReference type="Proteomes" id="UP000071859"/>
    </source>
</evidence>
<dbReference type="Gene3D" id="1.10.12.10">
    <property type="entry name" value="Lyase 2-enoyl-coa Hydratase, Chain A, domain 2"/>
    <property type="match status" value="1"/>
</dbReference>
<dbReference type="Gene3D" id="3.90.226.10">
    <property type="entry name" value="2-enoyl-CoA Hydratase, Chain A, domain 1"/>
    <property type="match status" value="1"/>
</dbReference>
<dbReference type="GO" id="GO:0006635">
    <property type="term" value="P:fatty acid beta-oxidation"/>
    <property type="evidence" value="ECO:0007669"/>
    <property type="project" value="TreeGrafter"/>
</dbReference>
<dbReference type="Pfam" id="PF00378">
    <property type="entry name" value="ECH_1"/>
    <property type="match status" value="1"/>
</dbReference>